<comment type="cofactor">
    <cofactor evidence="1">
        <name>[4Fe-4S] cluster</name>
        <dbReference type="ChEBI" id="CHEBI:49883"/>
    </cofactor>
</comment>
<sequence length="385" mass="43593">MTQNKLLLTSIFGPYGISDEYAEGAGMQMELLNNQITREQGIHSPRQSYWSFGLYLLAINISVPAAVLDFPLWDDFTKELKQGYTHIGISFIVPNVYKVKRMTEYIRTHYPGMKIILGGYGTIIPNLDEIVSYDELCKGEGVMWLRDYFGEPTDVPVKHPVLNGPAYESIYGFSSKPKGSVLLTGLGCNNGCVFCITTHQFKKKYIPLLETGKDIFQACQNAKMELGSSGFTIMDENFLKIPLRARQLLKEMQTQKRPYVFDIFSSAEVIQEVGVDFLVRLGVRMIWVGVESKINSHAKTKGIDLKKLFNKLQSNGIVVIASAILFQDHHDPETIQDEIDWVISLGSNLVQFMNYTPFPTTALYDGLKKEGRLKKCGLQISEWRR</sequence>
<evidence type="ECO:0000313" key="7">
    <source>
        <dbReference type="EMBL" id="ETR69355.1"/>
    </source>
</evidence>
<dbReference type="InterPro" id="IPR007197">
    <property type="entry name" value="rSAM"/>
</dbReference>
<dbReference type="PANTHER" id="PTHR43409:SF7">
    <property type="entry name" value="BLL1977 PROTEIN"/>
    <property type="match status" value="1"/>
</dbReference>
<dbReference type="GO" id="GO:0046872">
    <property type="term" value="F:metal ion binding"/>
    <property type="evidence" value="ECO:0007669"/>
    <property type="project" value="UniProtKB-KW"/>
</dbReference>
<reference evidence="8" key="1">
    <citation type="submission" date="2012-11" db="EMBL/GenBank/DDBJ databases">
        <authorList>
            <person name="Lucero-Rivera Y.E."/>
            <person name="Tovar-Ramirez D."/>
        </authorList>
    </citation>
    <scope>NUCLEOTIDE SEQUENCE [LARGE SCALE GENOMIC DNA]</scope>
    <source>
        <strain evidence="8">Araruama</strain>
    </source>
</reference>
<keyword evidence="2" id="KW-0949">S-adenosyl-L-methionine</keyword>
<dbReference type="InterPro" id="IPR013785">
    <property type="entry name" value="Aldolase_TIM"/>
</dbReference>
<comment type="caution">
    <text evidence="7">The sequence shown here is derived from an EMBL/GenBank/DDBJ whole genome shotgun (WGS) entry which is preliminary data.</text>
</comment>
<evidence type="ECO:0000256" key="4">
    <source>
        <dbReference type="ARBA" id="ARBA00023004"/>
    </source>
</evidence>
<keyword evidence="4" id="KW-0408">Iron</keyword>
<dbReference type="PANTHER" id="PTHR43409">
    <property type="entry name" value="ANAEROBIC MAGNESIUM-PROTOPORPHYRIN IX MONOMETHYL ESTER CYCLASE-RELATED"/>
    <property type="match status" value="1"/>
</dbReference>
<accession>A0A1V1P3N9</accession>
<dbReference type="SFLD" id="SFLDS00029">
    <property type="entry name" value="Radical_SAM"/>
    <property type="match status" value="1"/>
</dbReference>
<evidence type="ECO:0000313" key="8">
    <source>
        <dbReference type="Proteomes" id="UP000189670"/>
    </source>
</evidence>
<keyword evidence="5" id="KW-0411">Iron-sulfur</keyword>
<dbReference type="InterPro" id="IPR051198">
    <property type="entry name" value="BchE-like"/>
</dbReference>
<dbReference type="SFLD" id="SFLDG01082">
    <property type="entry name" value="B12-binding_domain_containing"/>
    <property type="match status" value="1"/>
</dbReference>
<dbReference type="Proteomes" id="UP000189670">
    <property type="component" value="Unassembled WGS sequence"/>
</dbReference>
<evidence type="ECO:0000259" key="6">
    <source>
        <dbReference type="PROSITE" id="PS51918"/>
    </source>
</evidence>
<proteinExistence type="predicted"/>
<feature type="domain" description="Radical SAM core" evidence="6">
    <location>
        <begin position="173"/>
        <end position="385"/>
    </location>
</feature>
<gene>
    <name evidence="7" type="ORF">OMM_03981</name>
</gene>
<protein>
    <submittedName>
        <fullName evidence="7">Radical SAM domain-containing protein</fullName>
    </submittedName>
</protein>
<dbReference type="CDD" id="cd01335">
    <property type="entry name" value="Radical_SAM"/>
    <property type="match status" value="1"/>
</dbReference>
<dbReference type="Gene3D" id="3.20.20.70">
    <property type="entry name" value="Aldolase class I"/>
    <property type="match status" value="1"/>
</dbReference>
<organism evidence="7 8">
    <name type="scientific">Candidatus Magnetoglobus multicellularis str. Araruama</name>
    <dbReference type="NCBI Taxonomy" id="890399"/>
    <lineage>
        <taxon>Bacteria</taxon>
        <taxon>Pseudomonadati</taxon>
        <taxon>Thermodesulfobacteriota</taxon>
        <taxon>Desulfobacteria</taxon>
        <taxon>Desulfobacterales</taxon>
        <taxon>Desulfobacteraceae</taxon>
        <taxon>Candidatus Magnetoglobus</taxon>
    </lineage>
</organism>
<dbReference type="PROSITE" id="PS51918">
    <property type="entry name" value="RADICAL_SAM"/>
    <property type="match status" value="1"/>
</dbReference>
<evidence type="ECO:0000256" key="1">
    <source>
        <dbReference type="ARBA" id="ARBA00001966"/>
    </source>
</evidence>
<name>A0A1V1P3N9_9BACT</name>
<evidence type="ECO:0000256" key="2">
    <source>
        <dbReference type="ARBA" id="ARBA00022691"/>
    </source>
</evidence>
<dbReference type="GO" id="GO:0051536">
    <property type="term" value="F:iron-sulfur cluster binding"/>
    <property type="evidence" value="ECO:0007669"/>
    <property type="project" value="UniProtKB-KW"/>
</dbReference>
<dbReference type="SUPFAM" id="SSF102114">
    <property type="entry name" value="Radical SAM enzymes"/>
    <property type="match status" value="1"/>
</dbReference>
<keyword evidence="3" id="KW-0479">Metal-binding</keyword>
<evidence type="ECO:0000256" key="3">
    <source>
        <dbReference type="ARBA" id="ARBA00022723"/>
    </source>
</evidence>
<dbReference type="InterPro" id="IPR058240">
    <property type="entry name" value="rSAM_sf"/>
</dbReference>
<dbReference type="GO" id="GO:0003824">
    <property type="term" value="F:catalytic activity"/>
    <property type="evidence" value="ECO:0007669"/>
    <property type="project" value="InterPro"/>
</dbReference>
<dbReference type="AlphaFoldDB" id="A0A1V1P3N9"/>
<dbReference type="EMBL" id="ATBP01000665">
    <property type="protein sequence ID" value="ETR69355.1"/>
    <property type="molecule type" value="Genomic_DNA"/>
</dbReference>
<dbReference type="GO" id="GO:0005829">
    <property type="term" value="C:cytosol"/>
    <property type="evidence" value="ECO:0007669"/>
    <property type="project" value="TreeGrafter"/>
</dbReference>
<evidence type="ECO:0000256" key="5">
    <source>
        <dbReference type="ARBA" id="ARBA00023014"/>
    </source>
</evidence>